<accession>A0A644WSE7</accession>
<sequence length="382" mass="41859">MALKTEKKFLEGNVAVVEGAIAAGARFYAGYPISPSSEIAETSALELPKYGGLYVQMEDEISSMAALLGASVAGKKVYTATSGPGFSLMQENLGLGIMSEIPAVIVDVQRSGPSTGAATKPAQADIMQSRWGTHGDHSIIAICPSSVQDCFDLTVRAFNLAEKYRTPVVFLLDEIIGHLRETVTVRKLDPSEITDRLQPEEGIEQKDLRTYCYGGCMPAPMPAFGNKKYLSRTTGSTHDEKGEFCPTPENIHQVTHYLTNKIESNHEDIVMTRKYFLEDAQVAFIAFGCSVRSSLAAIAKLRNKGVKVGLLQLVTIWPLPEKEIREVLSSMKKVVIPEMNLGQLAGEIRKFNDYGCKVIQVNRVDGILITPEEIIARLEDNE</sequence>
<evidence type="ECO:0000313" key="4">
    <source>
        <dbReference type="EMBL" id="MPM06388.1"/>
    </source>
</evidence>
<protein>
    <submittedName>
        <fullName evidence="4">2-oxoglutarate oxidoreductase subunit KorA</fullName>
        <ecNumber evidence="4">1.2.7.3</ecNumber>
    </submittedName>
</protein>
<dbReference type="InterPro" id="IPR052368">
    <property type="entry name" value="2-oxoacid_oxidoreductase"/>
</dbReference>
<dbReference type="SUPFAM" id="SSF52922">
    <property type="entry name" value="TK C-terminal domain-like"/>
    <property type="match status" value="1"/>
</dbReference>
<dbReference type="Gene3D" id="3.40.50.970">
    <property type="match status" value="1"/>
</dbReference>
<proteinExistence type="predicted"/>
<gene>
    <name evidence="4" type="primary">korA_23</name>
    <name evidence="4" type="ORF">SDC9_52687</name>
</gene>
<dbReference type="EMBL" id="VSSQ01001224">
    <property type="protein sequence ID" value="MPM06388.1"/>
    <property type="molecule type" value="Genomic_DNA"/>
</dbReference>
<dbReference type="PANTHER" id="PTHR43088:SF1">
    <property type="entry name" value="SUBUNIT OF PYRUVATE:FLAVODOXIN OXIDOREDUCTASE"/>
    <property type="match status" value="1"/>
</dbReference>
<dbReference type="CDD" id="cd07034">
    <property type="entry name" value="TPP_PYR_PFOR_IOR-alpha_like"/>
    <property type="match status" value="1"/>
</dbReference>
<dbReference type="InterPro" id="IPR029061">
    <property type="entry name" value="THDP-binding"/>
</dbReference>
<organism evidence="4">
    <name type="scientific">bioreactor metagenome</name>
    <dbReference type="NCBI Taxonomy" id="1076179"/>
    <lineage>
        <taxon>unclassified sequences</taxon>
        <taxon>metagenomes</taxon>
        <taxon>ecological metagenomes</taxon>
    </lineage>
</organism>
<evidence type="ECO:0000259" key="3">
    <source>
        <dbReference type="Pfam" id="PF17147"/>
    </source>
</evidence>
<dbReference type="InterPro" id="IPR033412">
    <property type="entry name" value="PFOR_II"/>
</dbReference>
<name>A0A644WSE7_9ZZZZ</name>
<dbReference type="NCBIfam" id="NF006412">
    <property type="entry name" value="PRK08659.1"/>
    <property type="match status" value="1"/>
</dbReference>
<evidence type="ECO:0000256" key="1">
    <source>
        <dbReference type="ARBA" id="ARBA00023002"/>
    </source>
</evidence>
<dbReference type="PANTHER" id="PTHR43088">
    <property type="entry name" value="SUBUNIT OF PYRUVATE:FLAVODOXIN OXIDOREDUCTASE-RELATED"/>
    <property type="match status" value="1"/>
</dbReference>
<dbReference type="Gene3D" id="3.40.50.920">
    <property type="match status" value="1"/>
</dbReference>
<dbReference type="EC" id="1.2.7.3" evidence="4"/>
<dbReference type="AlphaFoldDB" id="A0A644WSE7"/>
<comment type="caution">
    <text evidence="4">The sequence shown here is derived from an EMBL/GenBank/DDBJ whole genome shotgun (WGS) entry which is preliminary data.</text>
</comment>
<dbReference type="GO" id="GO:0047553">
    <property type="term" value="F:2-oxoglutarate synthase activity"/>
    <property type="evidence" value="ECO:0007669"/>
    <property type="project" value="UniProtKB-EC"/>
</dbReference>
<dbReference type="Pfam" id="PF01855">
    <property type="entry name" value="POR_N"/>
    <property type="match status" value="1"/>
</dbReference>
<keyword evidence="1 4" id="KW-0560">Oxidoreductase</keyword>
<reference evidence="4" key="1">
    <citation type="submission" date="2019-08" db="EMBL/GenBank/DDBJ databases">
        <authorList>
            <person name="Kucharzyk K."/>
            <person name="Murdoch R.W."/>
            <person name="Higgins S."/>
            <person name="Loffler F."/>
        </authorList>
    </citation>
    <scope>NUCLEOTIDE SEQUENCE</scope>
</reference>
<dbReference type="Pfam" id="PF17147">
    <property type="entry name" value="PFOR_II"/>
    <property type="match status" value="1"/>
</dbReference>
<feature type="domain" description="Pyruvate flavodoxin/ferredoxin oxidoreductase pyrimidine binding" evidence="2">
    <location>
        <begin position="18"/>
        <end position="242"/>
    </location>
</feature>
<evidence type="ECO:0000259" key="2">
    <source>
        <dbReference type="Pfam" id="PF01855"/>
    </source>
</evidence>
<dbReference type="SUPFAM" id="SSF52518">
    <property type="entry name" value="Thiamin diphosphate-binding fold (THDP-binding)"/>
    <property type="match status" value="1"/>
</dbReference>
<dbReference type="InterPro" id="IPR002880">
    <property type="entry name" value="Pyrv_Fd/Flavodoxin_OxRdtase_N"/>
</dbReference>
<feature type="domain" description="Pyruvate:ferredoxin oxidoreductase core" evidence="3">
    <location>
        <begin position="280"/>
        <end position="374"/>
    </location>
</feature>
<dbReference type="InterPro" id="IPR009014">
    <property type="entry name" value="Transketo_C/PFOR_II"/>
</dbReference>
<dbReference type="FunFam" id="3.40.50.970:FF:000022">
    <property type="entry name" value="2-oxoglutarate ferredoxin oxidoreductase alpha subunit"/>
    <property type="match status" value="1"/>
</dbReference>